<organism evidence="2 3">
    <name type="scientific">Cirrhinus molitorella</name>
    <name type="common">mud carp</name>
    <dbReference type="NCBI Taxonomy" id="172907"/>
    <lineage>
        <taxon>Eukaryota</taxon>
        <taxon>Metazoa</taxon>
        <taxon>Chordata</taxon>
        <taxon>Craniata</taxon>
        <taxon>Vertebrata</taxon>
        <taxon>Euteleostomi</taxon>
        <taxon>Actinopterygii</taxon>
        <taxon>Neopterygii</taxon>
        <taxon>Teleostei</taxon>
        <taxon>Ostariophysi</taxon>
        <taxon>Cypriniformes</taxon>
        <taxon>Cyprinidae</taxon>
        <taxon>Labeoninae</taxon>
        <taxon>Labeonini</taxon>
        <taxon>Cirrhinus</taxon>
    </lineage>
</organism>
<dbReference type="CDD" id="cd00030">
    <property type="entry name" value="C2"/>
    <property type="match status" value="2"/>
</dbReference>
<gene>
    <name evidence="2" type="ORF">Q8A67_012955</name>
</gene>
<dbReference type="PANTHER" id="PTHR46096">
    <property type="entry name" value="PERFORIN-1"/>
    <property type="match status" value="1"/>
</dbReference>
<dbReference type="GO" id="GO:0022829">
    <property type="term" value="F:wide pore channel activity"/>
    <property type="evidence" value="ECO:0007669"/>
    <property type="project" value="TreeGrafter"/>
</dbReference>
<dbReference type="PANTHER" id="PTHR46096:SF1">
    <property type="entry name" value="PERFORIN 1.5"/>
    <property type="match status" value="1"/>
</dbReference>
<proteinExistence type="predicted"/>
<dbReference type="InterPro" id="IPR035892">
    <property type="entry name" value="C2_domain_sf"/>
</dbReference>
<accession>A0AA88TMW8</accession>
<dbReference type="Proteomes" id="UP001187343">
    <property type="component" value="Unassembled WGS sequence"/>
</dbReference>
<dbReference type="EMBL" id="JAUYZG010000012">
    <property type="protein sequence ID" value="KAK2892967.1"/>
    <property type="molecule type" value="Genomic_DNA"/>
</dbReference>
<keyword evidence="3" id="KW-1185">Reference proteome</keyword>
<name>A0AA88TMW8_9TELE</name>
<dbReference type="SMART" id="SM00239">
    <property type="entry name" value="C2"/>
    <property type="match status" value="2"/>
</dbReference>
<evidence type="ECO:0000259" key="1">
    <source>
        <dbReference type="PROSITE" id="PS50004"/>
    </source>
</evidence>
<comment type="caution">
    <text evidence="2">The sequence shown here is derived from an EMBL/GenBank/DDBJ whole genome shotgun (WGS) entry which is preliminary data.</text>
</comment>
<dbReference type="SUPFAM" id="SSF49562">
    <property type="entry name" value="C2 domain (Calcium/lipid-binding domain, CaLB)"/>
    <property type="match status" value="3"/>
</dbReference>
<dbReference type="Pfam" id="PF00168">
    <property type="entry name" value="C2"/>
    <property type="match status" value="3"/>
</dbReference>
<dbReference type="GO" id="GO:0001913">
    <property type="term" value="P:T cell mediated cytotoxicity"/>
    <property type="evidence" value="ECO:0007669"/>
    <property type="project" value="TreeGrafter"/>
</dbReference>
<dbReference type="GO" id="GO:0051607">
    <property type="term" value="P:defense response to virus"/>
    <property type="evidence" value="ECO:0007669"/>
    <property type="project" value="TreeGrafter"/>
</dbReference>
<dbReference type="GO" id="GO:0001771">
    <property type="term" value="P:immunological synapse formation"/>
    <property type="evidence" value="ECO:0007669"/>
    <property type="project" value="TreeGrafter"/>
</dbReference>
<protein>
    <recommendedName>
        <fullName evidence="1">C2 domain-containing protein</fullName>
    </recommendedName>
</protein>
<dbReference type="PROSITE" id="PS50004">
    <property type="entry name" value="C2"/>
    <property type="match status" value="1"/>
</dbReference>
<sequence length="295" mass="33667">MLMLASQLDFTSASVRVFGLHARDLTGDPIGNDPDPYVKVWCGGTFGGMTEFRRDSANPSWSAEFNFPNCKAKDDLKFEPWQCLIIFGWCLWLCWCWRLRWTLRVLFECLAFMPGTSKTEYHKDNANPSWAGEFNFPNCLPNDYLNLEVWDKDLNFDDHLAMAVFDRLGLASLAVLMLASQLDFASAAVRVSSIYARGLTGDPFGNQPDPYLKIWCGSTYGGQTEYQKDNANPLWSAKFNFPTCKVNDKLKIEVWDKDLIYDDYLGTCIRTMSKGVFNYACDLNPGTLYYTYTVQ</sequence>
<dbReference type="GO" id="GO:0016020">
    <property type="term" value="C:membrane"/>
    <property type="evidence" value="ECO:0007669"/>
    <property type="project" value="TreeGrafter"/>
</dbReference>
<feature type="domain" description="C2" evidence="1">
    <location>
        <begin position="167"/>
        <end position="285"/>
    </location>
</feature>
<reference evidence="2" key="1">
    <citation type="submission" date="2023-08" db="EMBL/GenBank/DDBJ databases">
        <title>Chromosome-level Genome Assembly of mud carp (Cirrhinus molitorella).</title>
        <authorList>
            <person name="Liu H."/>
        </authorList>
    </citation>
    <scope>NUCLEOTIDE SEQUENCE</scope>
    <source>
        <strain evidence="2">Prfri</strain>
        <tissue evidence="2">Muscle</tissue>
    </source>
</reference>
<evidence type="ECO:0000313" key="2">
    <source>
        <dbReference type="EMBL" id="KAK2892967.1"/>
    </source>
</evidence>
<dbReference type="InterPro" id="IPR000008">
    <property type="entry name" value="C2_dom"/>
</dbReference>
<evidence type="ECO:0000313" key="3">
    <source>
        <dbReference type="Proteomes" id="UP001187343"/>
    </source>
</evidence>
<dbReference type="InterPro" id="IPR052784">
    <property type="entry name" value="Perforin-1_pore-forming"/>
</dbReference>
<dbReference type="AlphaFoldDB" id="A0AA88TMW8"/>
<dbReference type="Gene3D" id="2.60.40.150">
    <property type="entry name" value="C2 domain"/>
    <property type="match status" value="3"/>
</dbReference>